<evidence type="ECO:0000256" key="5">
    <source>
        <dbReference type="ARBA" id="ARBA00023136"/>
    </source>
</evidence>
<dbReference type="PANTHER" id="PTHR48140">
    <property type="entry name" value="FATTY ACID DESATURASE 4, CHLOROPLASTIC-RELATED"/>
    <property type="match status" value="1"/>
</dbReference>
<dbReference type="GO" id="GO:0016020">
    <property type="term" value="C:membrane"/>
    <property type="evidence" value="ECO:0007669"/>
    <property type="project" value="UniProtKB-SubCell"/>
</dbReference>
<accession>A0AAE1T8Z6</accession>
<dbReference type="InterPro" id="IPR052864">
    <property type="entry name" value="Chloroplast_FAD_CarF"/>
</dbReference>
<evidence type="ECO:0000259" key="7">
    <source>
        <dbReference type="Pfam" id="PF10520"/>
    </source>
</evidence>
<comment type="subcellular location">
    <subcellularLocation>
        <location evidence="1">Membrane</location>
        <topology evidence="1">Multi-pass membrane protein</topology>
    </subcellularLocation>
</comment>
<feature type="domain" description="Lipid desaturase" evidence="7">
    <location>
        <begin position="73"/>
        <end position="241"/>
    </location>
</feature>
<reference evidence="8" key="1">
    <citation type="submission" date="2020-06" db="EMBL/GenBank/DDBJ databases">
        <authorList>
            <person name="Li T."/>
            <person name="Hu X."/>
            <person name="Zhang T."/>
            <person name="Song X."/>
            <person name="Zhang H."/>
            <person name="Dai N."/>
            <person name="Sheng W."/>
            <person name="Hou X."/>
            <person name="Wei L."/>
        </authorList>
    </citation>
    <scope>NUCLEOTIDE SEQUENCE</scope>
    <source>
        <strain evidence="8">K16</strain>
        <tissue evidence="8">Leaf</tissue>
    </source>
</reference>
<feature type="transmembrane region" description="Helical" evidence="6">
    <location>
        <begin position="31"/>
        <end position="53"/>
    </location>
</feature>
<evidence type="ECO:0000313" key="9">
    <source>
        <dbReference type="Proteomes" id="UP001289374"/>
    </source>
</evidence>
<evidence type="ECO:0000256" key="3">
    <source>
        <dbReference type="ARBA" id="ARBA00022692"/>
    </source>
</evidence>
<feature type="transmembrane region" description="Helical" evidence="6">
    <location>
        <begin position="59"/>
        <end position="76"/>
    </location>
</feature>
<dbReference type="AlphaFoldDB" id="A0AAE1T8Z6"/>
<evidence type="ECO:0000256" key="6">
    <source>
        <dbReference type="SAM" id="Phobius"/>
    </source>
</evidence>
<dbReference type="Pfam" id="PF10520">
    <property type="entry name" value="Lipid_desat"/>
    <property type="match status" value="1"/>
</dbReference>
<keyword evidence="9" id="KW-1185">Reference proteome</keyword>
<feature type="transmembrane region" description="Helical" evidence="6">
    <location>
        <begin position="146"/>
        <end position="164"/>
    </location>
</feature>
<comment type="similarity">
    <text evidence="2">Belongs to the fatty acid desaturase CarF family.</text>
</comment>
<sequence>MMSETMLHHKINNLSTIDDESWYKATWAHRAWFSAGCATVLISLAKSMLIIAAGEPAGAWTWLQLTLAAVLGYLLADLGSGIYHWAVDNYGSAETPVFGSQIESFRAHHQHPSAITKCDTAGILYTLAGVVTVAVLPINVVSSDPIFLGFVGVFAGCGMFSLKFHAWAHTPRRKLPLVVAALQDAGIILRLSHHTAHHRPPYNSNYCTVSGICNRVLDEGKVLVAMEVALFRVIGVRPRSWAEPNSEWTPRTRD</sequence>
<gene>
    <name evidence="8" type="ORF">Sango_2778200</name>
</gene>
<dbReference type="InterPro" id="IPR019547">
    <property type="entry name" value="Lipid_desat"/>
</dbReference>
<keyword evidence="3 6" id="KW-0812">Transmembrane</keyword>
<reference evidence="8" key="2">
    <citation type="journal article" date="2024" name="Plant">
        <title>Genomic evolution and insights into agronomic trait innovations of Sesamum species.</title>
        <authorList>
            <person name="Miao H."/>
            <person name="Wang L."/>
            <person name="Qu L."/>
            <person name="Liu H."/>
            <person name="Sun Y."/>
            <person name="Le M."/>
            <person name="Wang Q."/>
            <person name="Wei S."/>
            <person name="Zheng Y."/>
            <person name="Lin W."/>
            <person name="Duan Y."/>
            <person name="Cao H."/>
            <person name="Xiong S."/>
            <person name="Wang X."/>
            <person name="Wei L."/>
            <person name="Li C."/>
            <person name="Ma Q."/>
            <person name="Ju M."/>
            <person name="Zhao R."/>
            <person name="Li G."/>
            <person name="Mu C."/>
            <person name="Tian Q."/>
            <person name="Mei H."/>
            <person name="Zhang T."/>
            <person name="Gao T."/>
            <person name="Zhang H."/>
        </authorList>
    </citation>
    <scope>NUCLEOTIDE SEQUENCE</scope>
    <source>
        <strain evidence="8">K16</strain>
    </source>
</reference>
<name>A0AAE1T8Z6_9LAMI</name>
<protein>
    <submittedName>
        <fullName evidence="8">Fatty acid desaturase 4, chloroplastic</fullName>
    </submittedName>
</protein>
<feature type="transmembrane region" description="Helical" evidence="6">
    <location>
        <begin position="122"/>
        <end position="140"/>
    </location>
</feature>
<organism evidence="8 9">
    <name type="scientific">Sesamum angolense</name>
    <dbReference type="NCBI Taxonomy" id="2727404"/>
    <lineage>
        <taxon>Eukaryota</taxon>
        <taxon>Viridiplantae</taxon>
        <taxon>Streptophyta</taxon>
        <taxon>Embryophyta</taxon>
        <taxon>Tracheophyta</taxon>
        <taxon>Spermatophyta</taxon>
        <taxon>Magnoliopsida</taxon>
        <taxon>eudicotyledons</taxon>
        <taxon>Gunneridae</taxon>
        <taxon>Pentapetalae</taxon>
        <taxon>asterids</taxon>
        <taxon>lamiids</taxon>
        <taxon>Lamiales</taxon>
        <taxon>Pedaliaceae</taxon>
        <taxon>Sesamum</taxon>
    </lineage>
</organism>
<evidence type="ECO:0000256" key="4">
    <source>
        <dbReference type="ARBA" id="ARBA00022989"/>
    </source>
</evidence>
<keyword evidence="5 6" id="KW-0472">Membrane</keyword>
<dbReference type="PANTHER" id="PTHR48140:SF1">
    <property type="entry name" value="FATTY ACID DESATURASE 4, CHLOROPLASTIC-RELATED"/>
    <property type="match status" value="1"/>
</dbReference>
<proteinExistence type="inferred from homology"/>
<evidence type="ECO:0000256" key="1">
    <source>
        <dbReference type="ARBA" id="ARBA00004141"/>
    </source>
</evidence>
<evidence type="ECO:0000313" key="8">
    <source>
        <dbReference type="EMBL" id="KAK4383402.1"/>
    </source>
</evidence>
<keyword evidence="4 6" id="KW-1133">Transmembrane helix</keyword>
<dbReference type="Proteomes" id="UP001289374">
    <property type="component" value="Unassembled WGS sequence"/>
</dbReference>
<comment type="caution">
    <text evidence="8">The sequence shown here is derived from an EMBL/GenBank/DDBJ whole genome shotgun (WGS) entry which is preliminary data.</text>
</comment>
<dbReference type="EMBL" id="JACGWL010000569">
    <property type="protein sequence ID" value="KAK4383402.1"/>
    <property type="molecule type" value="Genomic_DNA"/>
</dbReference>
<evidence type="ECO:0000256" key="2">
    <source>
        <dbReference type="ARBA" id="ARBA00007620"/>
    </source>
</evidence>